<evidence type="ECO:0000256" key="7">
    <source>
        <dbReference type="ARBA" id="ARBA00072687"/>
    </source>
</evidence>
<dbReference type="Proteomes" id="UP000314983">
    <property type="component" value="Chromosome 15"/>
</dbReference>
<dbReference type="KEGG" id="eee:113569738"/>
<dbReference type="SUPFAM" id="SSF81790">
    <property type="entry name" value="Myosin phosphatase inhibitor 17kDa protein, CPI-17"/>
    <property type="match status" value="1"/>
</dbReference>
<reference evidence="12" key="2">
    <citation type="journal article" date="2017" name="Sci. Adv.">
        <title>A tail of two voltages: Proteomic comparison of the three electric organs of the electric eel.</title>
        <authorList>
            <person name="Traeger L.L."/>
            <person name="Sabat G."/>
            <person name="Barrett-Wilt G.A."/>
            <person name="Wells G.B."/>
            <person name="Sussman M.R."/>
        </authorList>
    </citation>
    <scope>NUCLEOTIDE SEQUENCE [LARGE SCALE GENOMIC DNA]</scope>
</reference>
<protein>
    <recommendedName>
        <fullName evidence="7">Protein phosphatase 1 regulatory subunit 14A</fullName>
    </recommendedName>
    <alternativeName>
        <fullName evidence="9">17 kDa PKC-potentiated inhibitory protein of PP1</fullName>
    </alternativeName>
    <alternativeName>
        <fullName evidence="8">Protein kinase C-potentiated inhibitor protein of 17 kDa</fullName>
    </alternativeName>
</protein>
<reference evidence="11" key="4">
    <citation type="submission" date="2025-08" db="UniProtKB">
        <authorList>
            <consortium name="Ensembl"/>
        </authorList>
    </citation>
    <scope>IDENTIFICATION</scope>
</reference>
<comment type="similarity">
    <text evidence="2">Belongs to the PP1 inhibitor family.</text>
</comment>
<evidence type="ECO:0000256" key="3">
    <source>
        <dbReference type="ARBA" id="ARBA00022490"/>
    </source>
</evidence>
<keyword evidence="12" id="KW-1185">Reference proteome</keyword>
<feature type="region of interest" description="Disordered" evidence="10">
    <location>
        <begin position="1"/>
        <end position="30"/>
    </location>
</feature>
<dbReference type="GeneTree" id="ENSGT00950000182985"/>
<reference evidence="11" key="5">
    <citation type="submission" date="2025-09" db="UniProtKB">
        <authorList>
            <consortium name="Ensembl"/>
        </authorList>
    </citation>
    <scope>IDENTIFICATION</scope>
</reference>
<dbReference type="STRING" id="8005.ENSEEEP00000052425"/>
<dbReference type="RefSeq" id="XP_026853538.1">
    <property type="nucleotide sequence ID" value="XM_026997737.2"/>
</dbReference>
<sequence length="148" mass="17130">MAANRVGRRYNNKVHSPSRGAGRDPGLSVQKRQARVTVKYNRKELQRRLDVEKWIDAGLDELYLGREEHMPEEVNIDDLLDLPSDEERTKRLQDILHTCTNSTEAFIKELVLKLHGLQKQEDLHNDGIEHAQLHIFPNHQGSPDTEIH</sequence>
<feature type="compositionally biased region" description="Basic residues" evidence="10">
    <location>
        <begin position="1"/>
        <end position="12"/>
    </location>
</feature>
<evidence type="ECO:0000256" key="2">
    <source>
        <dbReference type="ARBA" id="ARBA00005483"/>
    </source>
</evidence>
<dbReference type="PANTHER" id="PTHR16188">
    <property type="entry name" value="PROTEIN PHOSPHATASE 1 INHIBITOR POTENTIATED BY PROTEIN KINASE C"/>
    <property type="match status" value="1"/>
</dbReference>
<comment type="function">
    <text evidence="6">Inhibitor of PPP1CA. Has over 1000-fold higher inhibitory activity when phosphorylated, creating a molecular switch for regulating the phosphorylation status of PPP1CA substrates and smooth muscle contraction.</text>
</comment>
<reference evidence="12" key="1">
    <citation type="journal article" date="2014" name="Science">
        <title>Nonhuman genetics. Genomic basis for the convergent evolution of electric organs.</title>
        <authorList>
            <person name="Gallant J.R."/>
            <person name="Traeger L.L."/>
            <person name="Volkening J.D."/>
            <person name="Moffett H."/>
            <person name="Chen P.H."/>
            <person name="Novina C.D."/>
            <person name="Phillips G.N.Jr."/>
            <person name="Anand R."/>
            <person name="Wells G.B."/>
            <person name="Pinch M."/>
            <person name="Guth R."/>
            <person name="Unguez G.A."/>
            <person name="Albert J.S."/>
            <person name="Zakon H.H."/>
            <person name="Samanta M.P."/>
            <person name="Sussman M.R."/>
        </authorList>
    </citation>
    <scope>NUCLEOTIDE SEQUENCE [LARGE SCALE GENOMIC DNA]</scope>
</reference>
<dbReference type="InterPro" id="IPR036658">
    <property type="entry name" value="CPI-17_sf"/>
</dbReference>
<gene>
    <name evidence="11" type="primary">ppp1r14ab</name>
</gene>
<dbReference type="GeneID" id="113569738"/>
<evidence type="ECO:0000256" key="1">
    <source>
        <dbReference type="ARBA" id="ARBA00004496"/>
    </source>
</evidence>
<dbReference type="GO" id="GO:0004865">
    <property type="term" value="F:protein serine/threonine phosphatase inhibitor activity"/>
    <property type="evidence" value="ECO:0007669"/>
    <property type="project" value="TreeGrafter"/>
</dbReference>
<dbReference type="GO" id="GO:0005737">
    <property type="term" value="C:cytoplasm"/>
    <property type="evidence" value="ECO:0007669"/>
    <property type="project" value="UniProtKB-SubCell"/>
</dbReference>
<keyword evidence="4" id="KW-0597">Phosphoprotein</keyword>
<evidence type="ECO:0000256" key="5">
    <source>
        <dbReference type="ARBA" id="ARBA00023272"/>
    </source>
</evidence>
<evidence type="ECO:0000256" key="6">
    <source>
        <dbReference type="ARBA" id="ARBA00056140"/>
    </source>
</evidence>
<dbReference type="InterPro" id="IPR008025">
    <property type="entry name" value="CPI-17"/>
</dbReference>
<reference evidence="11" key="3">
    <citation type="submission" date="2020-05" db="EMBL/GenBank/DDBJ databases">
        <title>Electrophorus electricus (electric eel) genome, fEleEle1, primary haplotype.</title>
        <authorList>
            <person name="Myers G."/>
            <person name="Meyer A."/>
            <person name="Fedrigo O."/>
            <person name="Formenti G."/>
            <person name="Rhie A."/>
            <person name="Tracey A."/>
            <person name="Sims Y."/>
            <person name="Jarvis E.D."/>
        </authorList>
    </citation>
    <scope>NUCLEOTIDE SEQUENCE [LARGE SCALE GENOMIC DNA]</scope>
</reference>
<comment type="subcellular location">
    <subcellularLocation>
        <location evidence="1">Cytoplasm</location>
    </subcellularLocation>
</comment>
<dbReference type="CTD" id="393783"/>
<evidence type="ECO:0000256" key="4">
    <source>
        <dbReference type="ARBA" id="ARBA00022553"/>
    </source>
</evidence>
<accession>A0A4W4HLL1</accession>
<dbReference type="OMA" id="HGRESEM"/>
<dbReference type="PANTHER" id="PTHR16188:SF4">
    <property type="entry name" value="PROTEIN PHOSPHATASE 1 REGULATORY SUBUNIT 14A"/>
    <property type="match status" value="1"/>
</dbReference>
<dbReference type="OrthoDB" id="8193882at2759"/>
<proteinExistence type="inferred from homology"/>
<organism evidence="11 12">
    <name type="scientific">Electrophorus electricus</name>
    <name type="common">Electric eel</name>
    <name type="synonym">Gymnotus electricus</name>
    <dbReference type="NCBI Taxonomy" id="8005"/>
    <lineage>
        <taxon>Eukaryota</taxon>
        <taxon>Metazoa</taxon>
        <taxon>Chordata</taxon>
        <taxon>Craniata</taxon>
        <taxon>Vertebrata</taxon>
        <taxon>Euteleostomi</taxon>
        <taxon>Actinopterygii</taxon>
        <taxon>Neopterygii</taxon>
        <taxon>Teleostei</taxon>
        <taxon>Ostariophysi</taxon>
        <taxon>Gymnotiformes</taxon>
        <taxon>Gymnotoidei</taxon>
        <taxon>Gymnotidae</taxon>
        <taxon>Electrophorus</taxon>
    </lineage>
</organism>
<evidence type="ECO:0000313" key="12">
    <source>
        <dbReference type="Proteomes" id="UP000314983"/>
    </source>
</evidence>
<dbReference type="FunFam" id="1.10.150.220:FF:000002">
    <property type="entry name" value="protein phosphatase 1 regulatory subunit 14A"/>
    <property type="match status" value="1"/>
</dbReference>
<keyword evidence="3" id="KW-0963">Cytoplasm</keyword>
<dbReference type="Pfam" id="PF05361">
    <property type="entry name" value="PP1_inhibitor"/>
    <property type="match status" value="1"/>
</dbReference>
<evidence type="ECO:0000256" key="8">
    <source>
        <dbReference type="ARBA" id="ARBA00077289"/>
    </source>
</evidence>
<evidence type="ECO:0000256" key="9">
    <source>
        <dbReference type="ARBA" id="ARBA00082520"/>
    </source>
</evidence>
<name>A0A4W4HLL1_ELEEL</name>
<dbReference type="Gene3D" id="1.10.150.220">
    <property type="entry name" value="CPI-17"/>
    <property type="match status" value="1"/>
</dbReference>
<evidence type="ECO:0000256" key="10">
    <source>
        <dbReference type="SAM" id="MobiDB-lite"/>
    </source>
</evidence>
<evidence type="ECO:0000313" key="11">
    <source>
        <dbReference type="Ensembl" id="ENSEEEP00000052425.1"/>
    </source>
</evidence>
<dbReference type="AlphaFoldDB" id="A0A4W4HLL1"/>
<keyword evidence="5" id="KW-0650">Protein phosphatase inhibitor</keyword>
<dbReference type="Ensembl" id="ENSEEET00000052991.2">
    <property type="protein sequence ID" value="ENSEEEP00000052425.1"/>
    <property type="gene ID" value="ENSEEEG00000024558.2"/>
</dbReference>